<dbReference type="Pfam" id="PF14657">
    <property type="entry name" value="Arm-DNA-bind_4"/>
    <property type="match status" value="1"/>
</dbReference>
<dbReference type="GO" id="GO:0006310">
    <property type="term" value="P:DNA recombination"/>
    <property type="evidence" value="ECO:0007669"/>
    <property type="project" value="UniProtKB-KW"/>
</dbReference>
<dbReference type="AlphaFoldDB" id="A0A2A3TZA1"/>
<evidence type="ECO:0000256" key="1">
    <source>
        <dbReference type="ARBA" id="ARBA00008857"/>
    </source>
</evidence>
<gene>
    <name evidence="6" type="ORF">CNR29_08865</name>
</gene>
<dbReference type="Gene3D" id="1.10.443.10">
    <property type="entry name" value="Intergrase catalytic core"/>
    <property type="match status" value="1"/>
</dbReference>
<evidence type="ECO:0000256" key="2">
    <source>
        <dbReference type="ARBA" id="ARBA00022908"/>
    </source>
</evidence>
<evidence type="ECO:0000313" key="7">
    <source>
        <dbReference type="Proteomes" id="UP000217918"/>
    </source>
</evidence>
<comment type="caution">
    <text evidence="6">The sequence shown here is derived from an EMBL/GenBank/DDBJ whole genome shotgun (WGS) entry which is preliminary data.</text>
</comment>
<keyword evidence="2" id="KW-0229">DNA integration</keyword>
<dbReference type="SUPFAM" id="SSF56349">
    <property type="entry name" value="DNA breaking-rejoining enzymes"/>
    <property type="match status" value="1"/>
</dbReference>
<organism evidence="6 7">
    <name type="scientific">Levilactobacillus brevis</name>
    <name type="common">Lactobacillus brevis</name>
    <dbReference type="NCBI Taxonomy" id="1580"/>
    <lineage>
        <taxon>Bacteria</taxon>
        <taxon>Bacillati</taxon>
        <taxon>Bacillota</taxon>
        <taxon>Bacilli</taxon>
        <taxon>Lactobacillales</taxon>
        <taxon>Lactobacillaceae</taxon>
        <taxon>Levilactobacillus</taxon>
    </lineage>
</organism>
<name>A0A2A3TZA1_LEVBR</name>
<sequence>MASINKRNGKWSVRVSFYDKFGKRHFKNKKGFNRKKEAEAWANEIEQDKFDESIGKTKSHATFSDYYLNWYQTFKAPILSEATKRRYLITYKEVKTYFGETKITGISRLQYQEFLNEYGKTHSIASSKKVNTQIKACVHDAMDDGAIQLDFTKKSKITGHAGKDSSMKFLDANDMTNLIKYLKLDINARHVTKMMGIVALYTGARFAEIAGLTWKDISPDFGTISINKAWNTLDNSGFKETKNEQSKRIIRANPELFALLAQYRDTQKFLHINNPLDLIFMGPNGKVPSSNAANNMLHTALRNINASKDITFHGLRHTHASYLIYKGVSIYYISQRLGHANYTITMNIYSHMLHEMESAENSKLVAALNDLNSAQRHVAERPVQRHL</sequence>
<evidence type="ECO:0000256" key="4">
    <source>
        <dbReference type="ARBA" id="ARBA00023172"/>
    </source>
</evidence>
<dbReference type="GO" id="GO:0003677">
    <property type="term" value="F:DNA binding"/>
    <property type="evidence" value="ECO:0007669"/>
    <property type="project" value="UniProtKB-KW"/>
</dbReference>
<protein>
    <submittedName>
        <fullName evidence="6">Site-specific integrase</fullName>
    </submittedName>
</protein>
<dbReference type="InterPro" id="IPR002104">
    <property type="entry name" value="Integrase_catalytic"/>
</dbReference>
<dbReference type="GO" id="GO:0015074">
    <property type="term" value="P:DNA integration"/>
    <property type="evidence" value="ECO:0007669"/>
    <property type="project" value="UniProtKB-KW"/>
</dbReference>
<accession>A0A2A3TZA1</accession>
<reference evidence="6 7" key="1">
    <citation type="submission" date="2017-09" db="EMBL/GenBank/DDBJ databases">
        <title>Genome sequence of Lactobacillus brevis D7.</title>
        <authorList>
            <person name="Kwon M.-S."/>
            <person name="Lim S.K."/>
            <person name="Choi H.-J."/>
        </authorList>
    </citation>
    <scope>NUCLEOTIDE SEQUENCE [LARGE SCALE GENOMIC DNA]</scope>
    <source>
        <strain evidence="6 7">D7</strain>
    </source>
</reference>
<dbReference type="CDD" id="cd01189">
    <property type="entry name" value="INT_ICEBs1_C_like"/>
    <property type="match status" value="1"/>
</dbReference>
<evidence type="ECO:0000313" key="6">
    <source>
        <dbReference type="EMBL" id="PBQ24127.1"/>
    </source>
</evidence>
<dbReference type="Proteomes" id="UP000217918">
    <property type="component" value="Unassembled WGS sequence"/>
</dbReference>
<dbReference type="InterPro" id="IPR010998">
    <property type="entry name" value="Integrase_recombinase_N"/>
</dbReference>
<keyword evidence="4" id="KW-0233">DNA recombination</keyword>
<dbReference type="PANTHER" id="PTHR30349:SF64">
    <property type="entry name" value="PROPHAGE INTEGRASE INTD-RELATED"/>
    <property type="match status" value="1"/>
</dbReference>
<dbReference type="InterPro" id="IPR050090">
    <property type="entry name" value="Tyrosine_recombinase_XerCD"/>
</dbReference>
<dbReference type="InterPro" id="IPR013762">
    <property type="entry name" value="Integrase-like_cat_sf"/>
</dbReference>
<dbReference type="EMBL" id="NVYO01000001">
    <property type="protein sequence ID" value="PBQ24127.1"/>
    <property type="molecule type" value="Genomic_DNA"/>
</dbReference>
<feature type="domain" description="Tyr recombinase" evidence="5">
    <location>
        <begin position="165"/>
        <end position="364"/>
    </location>
</feature>
<keyword evidence="3" id="KW-0238">DNA-binding</keyword>
<evidence type="ECO:0000256" key="3">
    <source>
        <dbReference type="ARBA" id="ARBA00023125"/>
    </source>
</evidence>
<dbReference type="PROSITE" id="PS51898">
    <property type="entry name" value="TYR_RECOMBINASE"/>
    <property type="match status" value="1"/>
</dbReference>
<dbReference type="InterPro" id="IPR028259">
    <property type="entry name" value="AP2-like_int_N"/>
</dbReference>
<dbReference type="InterPro" id="IPR011010">
    <property type="entry name" value="DNA_brk_join_enz"/>
</dbReference>
<dbReference type="Pfam" id="PF14659">
    <property type="entry name" value="Phage_int_SAM_3"/>
    <property type="match status" value="1"/>
</dbReference>
<comment type="similarity">
    <text evidence="1">Belongs to the 'phage' integrase family.</text>
</comment>
<dbReference type="PANTHER" id="PTHR30349">
    <property type="entry name" value="PHAGE INTEGRASE-RELATED"/>
    <property type="match status" value="1"/>
</dbReference>
<evidence type="ECO:0000259" key="5">
    <source>
        <dbReference type="PROSITE" id="PS51898"/>
    </source>
</evidence>
<dbReference type="InterPro" id="IPR004107">
    <property type="entry name" value="Integrase_SAM-like_N"/>
</dbReference>
<dbReference type="Pfam" id="PF00589">
    <property type="entry name" value="Phage_integrase"/>
    <property type="match status" value="1"/>
</dbReference>
<dbReference type="Gene3D" id="1.10.150.130">
    <property type="match status" value="1"/>
</dbReference>
<proteinExistence type="inferred from homology"/>
<dbReference type="RefSeq" id="WP_096110187.1">
    <property type="nucleotide sequence ID" value="NZ_NVYO01000001.1"/>
</dbReference>